<proteinExistence type="predicted"/>
<evidence type="ECO:0000313" key="3">
    <source>
        <dbReference type="Proteomes" id="UP000324611"/>
    </source>
</evidence>
<reference evidence="2 3" key="2">
    <citation type="submission" date="2019-09" db="EMBL/GenBank/DDBJ databases">
        <authorList>
            <person name="Jin C."/>
        </authorList>
    </citation>
    <scope>NUCLEOTIDE SEQUENCE [LARGE SCALE GENOMIC DNA]</scope>
    <source>
        <strain evidence="2 3">BN140078</strain>
    </source>
</reference>
<dbReference type="RefSeq" id="WP_149836894.1">
    <property type="nucleotide sequence ID" value="NZ_VUOC01000001.1"/>
</dbReference>
<dbReference type="InterPro" id="IPR009279">
    <property type="entry name" value="Portal_Mu"/>
</dbReference>
<dbReference type="Proteomes" id="UP000324611">
    <property type="component" value="Unassembled WGS sequence"/>
</dbReference>
<dbReference type="EMBL" id="VUOC01000001">
    <property type="protein sequence ID" value="KAA2245504.1"/>
    <property type="molecule type" value="Genomic_DNA"/>
</dbReference>
<accession>A0A5B2W315</accession>
<organism evidence="2 3">
    <name type="scientific">Chitinophaga agrisoli</name>
    <dbReference type="NCBI Taxonomy" id="2607653"/>
    <lineage>
        <taxon>Bacteria</taxon>
        <taxon>Pseudomonadati</taxon>
        <taxon>Bacteroidota</taxon>
        <taxon>Chitinophagia</taxon>
        <taxon>Chitinophagales</taxon>
        <taxon>Chitinophagaceae</taxon>
        <taxon>Chitinophaga</taxon>
    </lineage>
</organism>
<protein>
    <submittedName>
        <fullName evidence="2">DUF935 family protein</fullName>
    </submittedName>
</protein>
<evidence type="ECO:0000313" key="2">
    <source>
        <dbReference type="EMBL" id="KAA2245504.1"/>
    </source>
</evidence>
<gene>
    <name evidence="2" type="ORF">F0L74_05975</name>
</gene>
<feature type="compositionally biased region" description="Basic and acidic residues" evidence="1">
    <location>
        <begin position="383"/>
        <end position="392"/>
    </location>
</feature>
<keyword evidence="3" id="KW-1185">Reference proteome</keyword>
<feature type="compositionally biased region" description="Acidic residues" evidence="1">
    <location>
        <begin position="403"/>
        <end position="413"/>
    </location>
</feature>
<name>A0A5B2W315_9BACT</name>
<reference evidence="2 3" key="1">
    <citation type="submission" date="2019-09" db="EMBL/GenBank/DDBJ databases">
        <title>Chitinophaga ginsengihumi sp. nov., isolated from soil of ginseng rhizosphere.</title>
        <authorList>
            <person name="Lee J."/>
        </authorList>
    </citation>
    <scope>NUCLEOTIDE SEQUENCE [LARGE SCALE GENOMIC DNA]</scope>
    <source>
        <strain evidence="2 3">BN140078</strain>
    </source>
</reference>
<sequence length="453" mass="51285">MAKQSRITKKTGNVEGGVMIQNITVRPVVRQSQDIQKWRSSLKAAEGIVPNRVMLYDMYADILLDGTLRSVVSKRINGVTKTQLIGMDSNGKEVEAMTKLASRSQFRHLRKEARKHLFWGGSVLELGRKGDDITVWSAPRKNVRFDIGRITFEQSGWEGYDYREPPYSNYVFECGDRDDLGLLLSAAQYVIYKRGGFGDWAQFAEVFGMPFREARYDGYNEQVRKQLETALNEAGSASYAILPKDAEFKLHETRNASGNGNLYDQLRKACNEEICINILGQTETTTSSASSGYAQSKTHADVEESILEDDRQDELAILNEKVLPILINLGFPFDGCSFAYKMQQEKLSKKEKADIAIKLKKDAKLPIGDDYFYEEFGIPKPDDYDAQKKAMEESSNPFAPDNSEPDDEEDGEEAPPRKTPTKAKKEGRKGKLSFWDRMRLKLADFFDLAPAEY</sequence>
<feature type="compositionally biased region" description="Basic residues" evidence="1">
    <location>
        <begin position="419"/>
        <end position="430"/>
    </location>
</feature>
<evidence type="ECO:0000256" key="1">
    <source>
        <dbReference type="SAM" id="MobiDB-lite"/>
    </source>
</evidence>
<dbReference type="AlphaFoldDB" id="A0A5B2W315"/>
<dbReference type="Pfam" id="PF06074">
    <property type="entry name" value="Portal_Mu"/>
    <property type="match status" value="1"/>
</dbReference>
<comment type="caution">
    <text evidence="2">The sequence shown here is derived from an EMBL/GenBank/DDBJ whole genome shotgun (WGS) entry which is preliminary data.</text>
</comment>
<feature type="region of interest" description="Disordered" evidence="1">
    <location>
        <begin position="383"/>
        <end position="430"/>
    </location>
</feature>